<evidence type="ECO:0000256" key="3">
    <source>
        <dbReference type="ARBA" id="ARBA00023163"/>
    </source>
</evidence>
<dbReference type="STRING" id="1121420.SAMN02746098_00608"/>
<dbReference type="Pfam" id="PF00392">
    <property type="entry name" value="GntR"/>
    <property type="match status" value="1"/>
</dbReference>
<accession>A0A1M5RMS5</accession>
<evidence type="ECO:0000259" key="4">
    <source>
        <dbReference type="PROSITE" id="PS50949"/>
    </source>
</evidence>
<dbReference type="SMART" id="SM00345">
    <property type="entry name" value="HTH_GNTR"/>
    <property type="match status" value="1"/>
</dbReference>
<evidence type="ECO:0000256" key="2">
    <source>
        <dbReference type="ARBA" id="ARBA00023125"/>
    </source>
</evidence>
<dbReference type="InterPro" id="IPR012318">
    <property type="entry name" value="HTH_CRP"/>
</dbReference>
<proteinExistence type="predicted"/>
<dbReference type="InterPro" id="IPR036390">
    <property type="entry name" value="WH_DNA-bd_sf"/>
</dbReference>
<dbReference type="SUPFAM" id="SSF46785">
    <property type="entry name" value="Winged helix' DNA-binding domain"/>
    <property type="match status" value="1"/>
</dbReference>
<dbReference type="InterPro" id="IPR000524">
    <property type="entry name" value="Tscrpt_reg_HTH_GntR"/>
</dbReference>
<dbReference type="PRINTS" id="PR00035">
    <property type="entry name" value="HTHGNTR"/>
</dbReference>
<dbReference type="GO" id="GO:0003700">
    <property type="term" value="F:DNA-binding transcription factor activity"/>
    <property type="evidence" value="ECO:0007669"/>
    <property type="project" value="InterPro"/>
</dbReference>
<dbReference type="RefSeq" id="WP_073027753.1">
    <property type="nucleotide sequence ID" value="NZ_FQXJ01000003.1"/>
</dbReference>
<dbReference type="SMART" id="SM00419">
    <property type="entry name" value="HTH_CRP"/>
    <property type="match status" value="1"/>
</dbReference>
<feature type="domain" description="HTH gntR-type" evidence="4">
    <location>
        <begin position="10"/>
        <end position="78"/>
    </location>
</feature>
<dbReference type="InterPro" id="IPR011663">
    <property type="entry name" value="UTRA"/>
</dbReference>
<keyword evidence="3" id="KW-0804">Transcription</keyword>
<gene>
    <name evidence="5" type="ORF">SAMN02746098_00608</name>
</gene>
<dbReference type="Gene3D" id="1.10.10.10">
    <property type="entry name" value="Winged helix-like DNA-binding domain superfamily/Winged helix DNA-binding domain"/>
    <property type="match status" value="1"/>
</dbReference>
<dbReference type="SUPFAM" id="SSF64288">
    <property type="entry name" value="Chorismate lyase-like"/>
    <property type="match status" value="1"/>
</dbReference>
<dbReference type="Proteomes" id="UP000183954">
    <property type="component" value="Unassembled WGS sequence"/>
</dbReference>
<keyword evidence="1" id="KW-0805">Transcription regulation</keyword>
<dbReference type="Gene3D" id="3.40.1410.10">
    <property type="entry name" value="Chorismate lyase-like"/>
    <property type="match status" value="1"/>
</dbReference>
<reference evidence="6" key="1">
    <citation type="submission" date="2016-11" db="EMBL/GenBank/DDBJ databases">
        <authorList>
            <person name="Varghese N."/>
            <person name="Submissions S."/>
        </authorList>
    </citation>
    <scope>NUCLEOTIDE SEQUENCE [LARGE SCALE GENOMIC DNA]</scope>
    <source>
        <strain evidence="6">DSM 15449</strain>
    </source>
</reference>
<evidence type="ECO:0000313" key="6">
    <source>
        <dbReference type="Proteomes" id="UP000183954"/>
    </source>
</evidence>
<name>A0A1M5RMS5_9FIRM</name>
<dbReference type="OrthoDB" id="457376at2"/>
<evidence type="ECO:0000256" key="1">
    <source>
        <dbReference type="ARBA" id="ARBA00023015"/>
    </source>
</evidence>
<dbReference type="PROSITE" id="PS50949">
    <property type="entry name" value="HTH_GNTR"/>
    <property type="match status" value="1"/>
</dbReference>
<dbReference type="InterPro" id="IPR036388">
    <property type="entry name" value="WH-like_DNA-bd_sf"/>
</dbReference>
<keyword evidence="2" id="KW-0238">DNA-binding</keyword>
<dbReference type="CDD" id="cd07377">
    <property type="entry name" value="WHTH_GntR"/>
    <property type="match status" value="1"/>
</dbReference>
<protein>
    <submittedName>
        <fullName evidence="5">GntR family transcriptional regulator</fullName>
    </submittedName>
</protein>
<dbReference type="SMART" id="SM00866">
    <property type="entry name" value="UTRA"/>
    <property type="match status" value="1"/>
</dbReference>
<keyword evidence="6" id="KW-1185">Reference proteome</keyword>
<evidence type="ECO:0000313" key="5">
    <source>
        <dbReference type="EMBL" id="SHH27604.1"/>
    </source>
</evidence>
<dbReference type="AlphaFoldDB" id="A0A1M5RMS5"/>
<dbReference type="PANTHER" id="PTHR44846:SF17">
    <property type="entry name" value="GNTR-FAMILY TRANSCRIPTIONAL REGULATOR"/>
    <property type="match status" value="1"/>
</dbReference>
<dbReference type="InterPro" id="IPR028978">
    <property type="entry name" value="Chorismate_lyase_/UTRA_dom_sf"/>
</dbReference>
<dbReference type="GO" id="GO:0003677">
    <property type="term" value="F:DNA binding"/>
    <property type="evidence" value="ECO:0007669"/>
    <property type="project" value="UniProtKB-KW"/>
</dbReference>
<dbReference type="EMBL" id="FQXJ01000003">
    <property type="protein sequence ID" value="SHH27604.1"/>
    <property type="molecule type" value="Genomic_DNA"/>
</dbReference>
<sequence length="250" mass="28761">MQGVRKVRKSTAVLDTLEIMRGYITSMVEKDNFRLPSEEDLAAQLGISRLTVREALTVLEREGLIARFQGRGTIINQFAEHLVTRLDFAREIGKFIAEAGYISSVDEVTQNWRLSTNEESQKLCLQENAELLVVEKRFLADGNPAAFCIDRIPRKLFRQLDFAEEELHQAIFPFVEKHCHCRLTHDVIELIPSIVDEKMSLLFNLKVGTAMLRIDTVEYSAEGQPIMYNTEFYVDQFCRFTLCRSVAYID</sequence>
<organism evidence="5 6">
    <name type="scientific">Desulfosporosinus lacus DSM 15449</name>
    <dbReference type="NCBI Taxonomy" id="1121420"/>
    <lineage>
        <taxon>Bacteria</taxon>
        <taxon>Bacillati</taxon>
        <taxon>Bacillota</taxon>
        <taxon>Clostridia</taxon>
        <taxon>Eubacteriales</taxon>
        <taxon>Desulfitobacteriaceae</taxon>
        <taxon>Desulfosporosinus</taxon>
    </lineage>
</organism>
<dbReference type="PANTHER" id="PTHR44846">
    <property type="entry name" value="MANNOSYL-D-GLYCERATE TRANSPORT/METABOLISM SYSTEM REPRESSOR MNGR-RELATED"/>
    <property type="match status" value="1"/>
</dbReference>
<dbReference type="GO" id="GO:0045892">
    <property type="term" value="P:negative regulation of DNA-templated transcription"/>
    <property type="evidence" value="ECO:0007669"/>
    <property type="project" value="TreeGrafter"/>
</dbReference>
<dbReference type="Pfam" id="PF07702">
    <property type="entry name" value="UTRA"/>
    <property type="match status" value="1"/>
</dbReference>
<dbReference type="InterPro" id="IPR050679">
    <property type="entry name" value="Bact_HTH_transcr_reg"/>
</dbReference>